<evidence type="ECO:0000313" key="3">
    <source>
        <dbReference type="EMBL" id="EED34794.1"/>
    </source>
</evidence>
<dbReference type="AlphaFoldDB" id="B8KX79"/>
<dbReference type="Gene3D" id="3.30.9.10">
    <property type="entry name" value="D-Amino Acid Oxidase, subunit A, domain 2"/>
    <property type="match status" value="1"/>
</dbReference>
<dbReference type="PANTHER" id="PTHR13847">
    <property type="entry name" value="SARCOSINE DEHYDROGENASE-RELATED"/>
    <property type="match status" value="1"/>
</dbReference>
<sequence length="376" mass="40412">MKNYDFVIVGGGIAGLSLGYELSASSRLLVLEQEDAPGYHTTGRSAAIYSELMLEPTLLSLAVESKRFFIDPPNLFAQTPLVKTCGCLFVGGSKDKQNIEAACQRMNDLGVECQVIDGDDIAKRVPVARQHADAVFCGLFEPNAMRIDVDQLMQSYVKGITARGGVIAKKAAVLALEKSANQWVITTSKGPFSASTLINAAGAWGDRIAELAGVAPMGLDPRRRTMITFDAPQDYDITSWPPLGDFNGSYYYMPDAGQLAGSLSDETPSPPCDAQPEEIDIATAAYTIEQNTHLEIKKINHSWAGLRTFAPDRLPVIGPDPEDKHFFWCVGQGGSGIETAPALSKLAARIALNDEAEAMAAGIGVDLELLSPARFR</sequence>
<proteinExistence type="predicted"/>
<feature type="domain" description="FAD dependent oxidoreductase" evidence="2">
    <location>
        <begin position="5"/>
        <end position="349"/>
    </location>
</feature>
<dbReference type="Proteomes" id="UP000004699">
    <property type="component" value="Unassembled WGS sequence"/>
</dbReference>
<protein>
    <submittedName>
        <fullName evidence="3">FAD dependent oxidoreductase</fullName>
    </submittedName>
</protein>
<reference evidence="4" key="1">
    <citation type="journal article" date="2013" name="BMC Microbiol.">
        <title>Taxonomy and evolution of bacteriochlorophyll a-containing members of the OM60/NOR5 clade of marine gammaproteobacteria: description of Luminiphilus syltensis gen. nov., sp. nov., reclassification of Haliea rubra as Pseudohaliea rubra gen. nov., comb. nov., and emendation of Chromatocurvus halotolerans.</title>
        <authorList>
            <person name="Spring S."/>
            <person name="Riedel T."/>
            <person name="Sproer C."/>
            <person name="Yan S."/>
            <person name="Harder J."/>
            <person name="Fuchs B.M."/>
        </authorList>
    </citation>
    <scope>NUCLEOTIDE SEQUENCE [LARGE SCALE GENOMIC DNA]</scope>
    <source>
        <strain evidence="4">NOR51-B</strain>
    </source>
</reference>
<dbReference type="Pfam" id="PF01266">
    <property type="entry name" value="DAO"/>
    <property type="match status" value="1"/>
</dbReference>
<dbReference type="InterPro" id="IPR006076">
    <property type="entry name" value="FAD-dep_OxRdtase"/>
</dbReference>
<dbReference type="Gene3D" id="3.50.50.60">
    <property type="entry name" value="FAD/NAD(P)-binding domain"/>
    <property type="match status" value="1"/>
</dbReference>
<keyword evidence="1" id="KW-0560">Oxidoreductase</keyword>
<accession>B8KX79</accession>
<dbReference type="HOGENOM" id="CLU_007884_4_2_6"/>
<organism evidence="3 4">
    <name type="scientific">Luminiphilus syltensis NOR5-1B</name>
    <dbReference type="NCBI Taxonomy" id="565045"/>
    <lineage>
        <taxon>Bacteria</taxon>
        <taxon>Pseudomonadati</taxon>
        <taxon>Pseudomonadota</taxon>
        <taxon>Gammaproteobacteria</taxon>
        <taxon>Cellvibrionales</taxon>
        <taxon>Halieaceae</taxon>
        <taxon>Luminiphilus</taxon>
    </lineage>
</organism>
<dbReference type="SUPFAM" id="SSF51905">
    <property type="entry name" value="FAD/NAD(P)-binding domain"/>
    <property type="match status" value="1"/>
</dbReference>
<dbReference type="GO" id="GO:0016491">
    <property type="term" value="F:oxidoreductase activity"/>
    <property type="evidence" value="ECO:0007669"/>
    <property type="project" value="UniProtKB-KW"/>
</dbReference>
<dbReference type="EMBL" id="DS999411">
    <property type="protein sequence ID" value="EED34794.1"/>
    <property type="molecule type" value="Genomic_DNA"/>
</dbReference>
<evidence type="ECO:0000256" key="1">
    <source>
        <dbReference type="ARBA" id="ARBA00023002"/>
    </source>
</evidence>
<dbReference type="PANTHER" id="PTHR13847:SF287">
    <property type="entry name" value="FAD-DEPENDENT OXIDOREDUCTASE DOMAIN-CONTAINING PROTEIN 1"/>
    <property type="match status" value="1"/>
</dbReference>
<gene>
    <name evidence="3" type="ORF">NOR51B_733</name>
</gene>
<dbReference type="RefSeq" id="WP_009019542.1">
    <property type="nucleotide sequence ID" value="NZ_DS999411.1"/>
</dbReference>
<name>B8KX79_9GAMM</name>
<evidence type="ECO:0000259" key="2">
    <source>
        <dbReference type="Pfam" id="PF01266"/>
    </source>
</evidence>
<dbReference type="eggNOG" id="COG0665">
    <property type="taxonomic scope" value="Bacteria"/>
</dbReference>
<dbReference type="STRING" id="565045.NOR51B_733"/>
<keyword evidence="4" id="KW-1185">Reference proteome</keyword>
<dbReference type="InterPro" id="IPR036188">
    <property type="entry name" value="FAD/NAD-bd_sf"/>
</dbReference>
<dbReference type="GO" id="GO:0005737">
    <property type="term" value="C:cytoplasm"/>
    <property type="evidence" value="ECO:0007669"/>
    <property type="project" value="TreeGrafter"/>
</dbReference>
<evidence type="ECO:0000313" key="4">
    <source>
        <dbReference type="Proteomes" id="UP000004699"/>
    </source>
</evidence>